<dbReference type="Pfam" id="PF02518">
    <property type="entry name" value="HATPase_c"/>
    <property type="match status" value="1"/>
</dbReference>
<feature type="domain" description="Response regulatory" evidence="11">
    <location>
        <begin position="9"/>
        <end position="123"/>
    </location>
</feature>
<dbReference type="PANTHER" id="PTHR43065:SF46">
    <property type="entry name" value="C4-DICARBOXYLATE TRANSPORT SENSOR PROTEIN DCTB"/>
    <property type="match status" value="1"/>
</dbReference>
<keyword evidence="3 9" id="KW-0597">Phosphoprotein</keyword>
<dbReference type="SUPFAM" id="SSF55874">
    <property type="entry name" value="ATPase domain of HSP90 chaperone/DNA topoisomerase II/histidine kinase"/>
    <property type="match status" value="1"/>
</dbReference>
<dbReference type="SUPFAM" id="SSF47384">
    <property type="entry name" value="Homodimeric domain of signal transducing histidine kinase"/>
    <property type="match status" value="1"/>
</dbReference>
<dbReference type="SMART" id="SM00387">
    <property type="entry name" value="HATPase_c"/>
    <property type="match status" value="1"/>
</dbReference>
<dbReference type="SUPFAM" id="SSF52172">
    <property type="entry name" value="CheY-like"/>
    <property type="match status" value="2"/>
</dbReference>
<comment type="caution">
    <text evidence="12">The sequence shown here is derived from an EMBL/GenBank/DDBJ whole genome shotgun (WGS) entry which is preliminary data.</text>
</comment>
<evidence type="ECO:0000259" key="10">
    <source>
        <dbReference type="PROSITE" id="PS50109"/>
    </source>
</evidence>
<feature type="domain" description="Response regulatory" evidence="11">
    <location>
        <begin position="482"/>
        <end position="592"/>
    </location>
</feature>
<dbReference type="EMBL" id="LQQO01000012">
    <property type="protein sequence ID" value="KZE15297.1"/>
    <property type="molecule type" value="Genomic_DNA"/>
</dbReference>
<dbReference type="EC" id="2.7.13.3" evidence="2"/>
<feature type="modified residue" description="4-aspartylphosphate" evidence="9">
    <location>
        <position position="58"/>
    </location>
</feature>
<dbReference type="InterPro" id="IPR005467">
    <property type="entry name" value="His_kinase_dom"/>
</dbReference>
<dbReference type="InterPro" id="IPR011006">
    <property type="entry name" value="CheY-like_superfamily"/>
</dbReference>
<evidence type="ECO:0000256" key="5">
    <source>
        <dbReference type="ARBA" id="ARBA00022741"/>
    </source>
</evidence>
<dbReference type="Gene3D" id="3.40.50.2300">
    <property type="match status" value="2"/>
</dbReference>
<evidence type="ECO:0000259" key="11">
    <source>
        <dbReference type="PROSITE" id="PS50110"/>
    </source>
</evidence>
<dbReference type="InterPro" id="IPR003661">
    <property type="entry name" value="HisK_dim/P_dom"/>
</dbReference>
<dbReference type="InterPro" id="IPR001789">
    <property type="entry name" value="Sig_transdc_resp-reg_receiver"/>
</dbReference>
<name>A0ABR5YER7_9SPHN</name>
<proteinExistence type="predicted"/>
<dbReference type="PROSITE" id="PS50110">
    <property type="entry name" value="RESPONSE_REGULATORY"/>
    <property type="match status" value="2"/>
</dbReference>
<dbReference type="Proteomes" id="UP000076609">
    <property type="component" value="Unassembled WGS sequence"/>
</dbReference>
<evidence type="ECO:0000256" key="6">
    <source>
        <dbReference type="ARBA" id="ARBA00022777"/>
    </source>
</evidence>
<gene>
    <name evidence="12" type="ORF">AVT10_02845</name>
</gene>
<dbReference type="InterPro" id="IPR004358">
    <property type="entry name" value="Sig_transdc_His_kin-like_C"/>
</dbReference>
<organism evidence="12 13">
    <name type="scientific">Sphingomonas hankookensis</name>
    <dbReference type="NCBI Taxonomy" id="563996"/>
    <lineage>
        <taxon>Bacteria</taxon>
        <taxon>Pseudomonadati</taxon>
        <taxon>Pseudomonadota</taxon>
        <taxon>Alphaproteobacteria</taxon>
        <taxon>Sphingomonadales</taxon>
        <taxon>Sphingomonadaceae</taxon>
        <taxon>Sphingomonas</taxon>
    </lineage>
</organism>
<dbReference type="SMART" id="SM00388">
    <property type="entry name" value="HisKA"/>
    <property type="match status" value="1"/>
</dbReference>
<dbReference type="InterPro" id="IPR003594">
    <property type="entry name" value="HATPase_dom"/>
</dbReference>
<dbReference type="InterPro" id="IPR036097">
    <property type="entry name" value="HisK_dim/P_sf"/>
</dbReference>
<evidence type="ECO:0000313" key="13">
    <source>
        <dbReference type="Proteomes" id="UP000076609"/>
    </source>
</evidence>
<evidence type="ECO:0000313" key="12">
    <source>
        <dbReference type="EMBL" id="KZE15297.1"/>
    </source>
</evidence>
<protein>
    <recommendedName>
        <fullName evidence="2">histidine kinase</fullName>
        <ecNumber evidence="2">2.7.13.3</ecNumber>
    </recommendedName>
</protein>
<keyword evidence="7" id="KW-0067">ATP-binding</keyword>
<feature type="domain" description="Histidine kinase" evidence="10">
    <location>
        <begin position="245"/>
        <end position="464"/>
    </location>
</feature>
<evidence type="ECO:0000256" key="1">
    <source>
        <dbReference type="ARBA" id="ARBA00000085"/>
    </source>
</evidence>
<keyword evidence="4" id="KW-0808">Transferase</keyword>
<dbReference type="SMART" id="SM00448">
    <property type="entry name" value="REC"/>
    <property type="match status" value="2"/>
</dbReference>
<feature type="modified residue" description="4-aspartylphosphate" evidence="9">
    <location>
        <position position="532"/>
    </location>
</feature>
<evidence type="ECO:0000256" key="8">
    <source>
        <dbReference type="ARBA" id="ARBA00023012"/>
    </source>
</evidence>
<dbReference type="PRINTS" id="PR00344">
    <property type="entry name" value="BCTRLSENSOR"/>
</dbReference>
<dbReference type="Gene3D" id="1.10.287.130">
    <property type="match status" value="1"/>
</dbReference>
<dbReference type="InterPro" id="IPR036890">
    <property type="entry name" value="HATPase_C_sf"/>
</dbReference>
<evidence type="ECO:0000256" key="4">
    <source>
        <dbReference type="ARBA" id="ARBA00022679"/>
    </source>
</evidence>
<dbReference type="PANTHER" id="PTHR43065">
    <property type="entry name" value="SENSOR HISTIDINE KINASE"/>
    <property type="match status" value="1"/>
</dbReference>
<evidence type="ECO:0000256" key="2">
    <source>
        <dbReference type="ARBA" id="ARBA00012438"/>
    </source>
</evidence>
<dbReference type="CDD" id="cd00082">
    <property type="entry name" value="HisKA"/>
    <property type="match status" value="1"/>
</dbReference>
<keyword evidence="5" id="KW-0547">Nucleotide-binding</keyword>
<keyword evidence="13" id="KW-1185">Reference proteome</keyword>
<dbReference type="Gene3D" id="3.30.565.10">
    <property type="entry name" value="Histidine kinase-like ATPase, C-terminal domain"/>
    <property type="match status" value="1"/>
</dbReference>
<accession>A0ABR5YER7</accession>
<evidence type="ECO:0000256" key="7">
    <source>
        <dbReference type="ARBA" id="ARBA00022840"/>
    </source>
</evidence>
<comment type="catalytic activity">
    <reaction evidence="1">
        <text>ATP + protein L-histidine = ADP + protein N-phospho-L-histidine.</text>
        <dbReference type="EC" id="2.7.13.3"/>
    </reaction>
</comment>
<sequence>MDMPGSPPLLLLVDDEPEILVALGDLLEDRYRILSTASPVEALELVRAHTDIAVIVSDQRMPELTGSQFLARARQMTDAEAILLTGYADLSAVVAALNDGAISGYANKPWDAEALIAMVAAAADRYALRQALAFERAAFRGLADGSGDVVTILDQHGHVVRGATRPNGIDPRDLAILGQGGSDDEDRHLVQPWGDSWTHIRRIPFTIGPNRYLLKIERDDTGRRLAERRHHQSEKLEALGTLSGGIAHDFNNLLAAIVGNLELAERRIDDRDRLRRYLDAASEAAGRGSAITRRLLSFSRQRDLAAEIFRPDDVIRSIEELIVRTAAGRIRVAYDFAEPGWSVKTDVGQFELAILNLAINARDAMDGSGTVRIGTANIDDAGVFLPNLSGGFVRITVSDTGSGMDSAVRERVFEPFFTTKAQGAGTGLGLPMVRAMARAAGGDVTIDSEVGRGTHIHLWLPRIEARPTPAAQESTGPTGPLRLMLVEDDSEVRAVVAAQLEAAGHSIVVHDSAVQAVAMLEAGDRFDMVLTDYAMPDLSGIEVAARVRACCPDTPVLLITGFAEIGDTQIGVPVLTKPFTGDQLLTAIANASAATADSVSG</sequence>
<evidence type="ECO:0000256" key="3">
    <source>
        <dbReference type="ARBA" id="ARBA00022553"/>
    </source>
</evidence>
<keyword evidence="6" id="KW-0418">Kinase</keyword>
<evidence type="ECO:0000256" key="9">
    <source>
        <dbReference type="PROSITE-ProRule" id="PRU00169"/>
    </source>
</evidence>
<reference evidence="13" key="1">
    <citation type="submission" date="2016-01" db="EMBL/GenBank/DDBJ databases">
        <title>Draft genome of Chromobacterium sp. F49.</title>
        <authorList>
            <person name="Hong K.W."/>
        </authorList>
    </citation>
    <scope>NUCLEOTIDE SEQUENCE [LARGE SCALE GENOMIC DNA]</scope>
    <source>
        <strain evidence="13">CN3</strain>
    </source>
</reference>
<keyword evidence="8" id="KW-0902">Two-component regulatory system</keyword>
<dbReference type="Pfam" id="PF00072">
    <property type="entry name" value="Response_reg"/>
    <property type="match status" value="2"/>
</dbReference>
<dbReference type="Pfam" id="PF00512">
    <property type="entry name" value="HisKA"/>
    <property type="match status" value="1"/>
</dbReference>
<dbReference type="PROSITE" id="PS50109">
    <property type="entry name" value="HIS_KIN"/>
    <property type="match status" value="1"/>
</dbReference>